<dbReference type="Proteomes" id="UP001314170">
    <property type="component" value="Unassembled WGS sequence"/>
</dbReference>
<dbReference type="Gene3D" id="3.80.10.10">
    <property type="entry name" value="Ribonuclease Inhibitor"/>
    <property type="match status" value="1"/>
</dbReference>
<protein>
    <submittedName>
        <fullName evidence="2">Uncharacterized protein</fullName>
    </submittedName>
</protein>
<reference evidence="2 3" key="1">
    <citation type="submission" date="2024-01" db="EMBL/GenBank/DDBJ databases">
        <authorList>
            <person name="Waweru B."/>
        </authorList>
    </citation>
    <scope>NUCLEOTIDE SEQUENCE [LARGE SCALE GENOMIC DNA]</scope>
</reference>
<dbReference type="GO" id="GO:0006952">
    <property type="term" value="P:defense response"/>
    <property type="evidence" value="ECO:0007669"/>
    <property type="project" value="UniProtKB-KW"/>
</dbReference>
<gene>
    <name evidence="2" type="ORF">DCAF_LOCUS13802</name>
</gene>
<keyword evidence="1" id="KW-0611">Plant defense</keyword>
<organism evidence="2 3">
    <name type="scientific">Dovyalis caffra</name>
    <dbReference type="NCBI Taxonomy" id="77055"/>
    <lineage>
        <taxon>Eukaryota</taxon>
        <taxon>Viridiplantae</taxon>
        <taxon>Streptophyta</taxon>
        <taxon>Embryophyta</taxon>
        <taxon>Tracheophyta</taxon>
        <taxon>Spermatophyta</taxon>
        <taxon>Magnoliopsida</taxon>
        <taxon>eudicotyledons</taxon>
        <taxon>Gunneridae</taxon>
        <taxon>Pentapetalae</taxon>
        <taxon>rosids</taxon>
        <taxon>fabids</taxon>
        <taxon>Malpighiales</taxon>
        <taxon>Salicaceae</taxon>
        <taxon>Flacourtieae</taxon>
        <taxon>Dovyalis</taxon>
    </lineage>
</organism>
<dbReference type="AlphaFoldDB" id="A0AAV1RTX4"/>
<accession>A0AAV1RTX4</accession>
<dbReference type="PANTHER" id="PTHR36766:SF40">
    <property type="entry name" value="DISEASE RESISTANCE PROTEIN RGA3"/>
    <property type="match status" value="1"/>
</dbReference>
<evidence type="ECO:0000256" key="1">
    <source>
        <dbReference type="ARBA" id="ARBA00022821"/>
    </source>
</evidence>
<name>A0AAV1RTX4_9ROSI</name>
<evidence type="ECO:0000313" key="2">
    <source>
        <dbReference type="EMBL" id="CAK7338754.1"/>
    </source>
</evidence>
<evidence type="ECO:0000313" key="3">
    <source>
        <dbReference type="Proteomes" id="UP001314170"/>
    </source>
</evidence>
<keyword evidence="3" id="KW-1185">Reference proteome</keyword>
<dbReference type="SUPFAM" id="SSF52058">
    <property type="entry name" value="L domain-like"/>
    <property type="match status" value="1"/>
</dbReference>
<sequence length="231" mass="25995">MLKQLSIGRCPNLEFLYAHDEPLCNSTSIRSSKISEYPSLEYLSLRHCPNLKSVHCFLPSLVNLDIGHCDELESFPGLGLSSIPGMQLSSKLESVVICNCNKLFAGRKQWDLQRLPSLTSFSFNGCEEVESFPDEDLFLPSTLTSLTINCLPNLKFLNYKKIQILTSLRKFTIGDCPKLQSMPQQGLLSSIDYLSISASPLLAQKCQRETGEDWPKISHIHEIWINGNEIN</sequence>
<comment type="caution">
    <text evidence="2">The sequence shown here is derived from an EMBL/GenBank/DDBJ whole genome shotgun (WGS) entry which is preliminary data.</text>
</comment>
<dbReference type="InterPro" id="IPR032675">
    <property type="entry name" value="LRR_dom_sf"/>
</dbReference>
<dbReference type="EMBL" id="CAWUPB010001156">
    <property type="protein sequence ID" value="CAK7338754.1"/>
    <property type="molecule type" value="Genomic_DNA"/>
</dbReference>
<proteinExistence type="predicted"/>
<dbReference type="PANTHER" id="PTHR36766">
    <property type="entry name" value="PLANT BROAD-SPECTRUM MILDEW RESISTANCE PROTEIN RPW8"/>
    <property type="match status" value="1"/>
</dbReference>